<evidence type="ECO:0000256" key="1">
    <source>
        <dbReference type="ARBA" id="ARBA00022801"/>
    </source>
</evidence>
<reference evidence="4 5" key="1">
    <citation type="submission" date="2017-04" db="EMBL/GenBank/DDBJ databases">
        <authorList>
            <person name="Afonso C.L."/>
            <person name="Miller P.J."/>
            <person name="Scott M.A."/>
            <person name="Spackman E."/>
            <person name="Goraichik I."/>
            <person name="Dimitrov K.M."/>
            <person name="Suarez D.L."/>
            <person name="Swayne D.E."/>
        </authorList>
    </citation>
    <scope>NUCLEOTIDE SEQUENCE [LARGE SCALE GENOMIC DNA]</scope>
    <source>
        <strain evidence="4 5">VK13</strain>
    </source>
</reference>
<gene>
    <name evidence="4" type="ORF">SAMN06296008_1154</name>
</gene>
<dbReference type="SUPFAM" id="SSF53474">
    <property type="entry name" value="alpha/beta-Hydrolases"/>
    <property type="match status" value="1"/>
</dbReference>
<proteinExistence type="predicted"/>
<dbReference type="InterPro" id="IPR049492">
    <property type="entry name" value="BD-FAE-like_dom"/>
</dbReference>
<evidence type="ECO:0000313" key="4">
    <source>
        <dbReference type="EMBL" id="SMC75303.1"/>
    </source>
</evidence>
<dbReference type="Gene3D" id="3.40.50.1820">
    <property type="entry name" value="alpha/beta hydrolase"/>
    <property type="match status" value="1"/>
</dbReference>
<keyword evidence="1" id="KW-0378">Hydrolase</keyword>
<dbReference type="InterPro" id="IPR029058">
    <property type="entry name" value="AB_hydrolase_fold"/>
</dbReference>
<dbReference type="AlphaFoldDB" id="A0A1W2BQV6"/>
<evidence type="ECO:0000313" key="5">
    <source>
        <dbReference type="Proteomes" id="UP000192708"/>
    </source>
</evidence>
<feature type="domain" description="BD-FAE-like" evidence="3">
    <location>
        <begin position="92"/>
        <end position="203"/>
    </location>
</feature>
<sequence>MNTKRSLLFTMGAGIVSSAFAQSTSSTPPKQKGPLVWLDMDQAELDASYDQSVYAPNIRQIQSRYASNSDITRSRLGNPKRFAYGPTPIEGLDVYLCDRPKAPINIFIHGGAWRSGLAKNFGFKAETFVNAGAHFVVPDFINAFESGGDLMPMIDQVRRAVAWVYKNASSFNGDPNKIYLSGHSSGGHLAGVTLVTNWEKNYDLPMNIIKGGLLCSGMYDLKPARLSARSSYVKFTDSMEDALSTQRHLEFLNTPIIVAHGSLETPDFQRQSRDFAKAVKDVGKPVDYIVGQNYNHFEMPETIANPYGILGKLVLKQMKLI</sequence>
<keyword evidence="2" id="KW-0732">Signal</keyword>
<dbReference type="GO" id="GO:0016787">
    <property type="term" value="F:hydrolase activity"/>
    <property type="evidence" value="ECO:0007669"/>
    <property type="project" value="UniProtKB-KW"/>
</dbReference>
<dbReference type="EMBL" id="FWXJ01000015">
    <property type="protein sequence ID" value="SMC75303.1"/>
    <property type="molecule type" value="Genomic_DNA"/>
</dbReference>
<dbReference type="OrthoDB" id="9771666at2"/>
<evidence type="ECO:0000259" key="3">
    <source>
        <dbReference type="Pfam" id="PF20434"/>
    </source>
</evidence>
<protein>
    <submittedName>
        <fullName evidence="4">Arylformamidase</fullName>
    </submittedName>
</protein>
<dbReference type="PANTHER" id="PTHR48081">
    <property type="entry name" value="AB HYDROLASE SUPERFAMILY PROTEIN C4A8.06C"/>
    <property type="match status" value="1"/>
</dbReference>
<dbReference type="InterPro" id="IPR050300">
    <property type="entry name" value="GDXG_lipolytic_enzyme"/>
</dbReference>
<dbReference type="Pfam" id="PF20434">
    <property type="entry name" value="BD-FAE"/>
    <property type="match status" value="1"/>
</dbReference>
<dbReference type="PANTHER" id="PTHR48081:SF33">
    <property type="entry name" value="KYNURENINE FORMAMIDASE"/>
    <property type="match status" value="1"/>
</dbReference>
<accession>A0A1W2BQV6</accession>
<dbReference type="Proteomes" id="UP000192708">
    <property type="component" value="Unassembled WGS sequence"/>
</dbReference>
<name>A0A1W2BQV6_9BURK</name>
<feature type="chain" id="PRO_5013094197" evidence="2">
    <location>
        <begin position="22"/>
        <end position="321"/>
    </location>
</feature>
<dbReference type="RefSeq" id="WP_084285275.1">
    <property type="nucleotide sequence ID" value="NZ_FWXJ01000015.1"/>
</dbReference>
<organism evidence="4 5">
    <name type="scientific">Polynucleobacter kasalickyi</name>
    <dbReference type="NCBI Taxonomy" id="1938817"/>
    <lineage>
        <taxon>Bacteria</taxon>
        <taxon>Pseudomonadati</taxon>
        <taxon>Pseudomonadota</taxon>
        <taxon>Betaproteobacteria</taxon>
        <taxon>Burkholderiales</taxon>
        <taxon>Burkholderiaceae</taxon>
        <taxon>Polynucleobacter</taxon>
    </lineage>
</organism>
<keyword evidence="5" id="KW-1185">Reference proteome</keyword>
<evidence type="ECO:0000256" key="2">
    <source>
        <dbReference type="SAM" id="SignalP"/>
    </source>
</evidence>
<feature type="signal peptide" evidence="2">
    <location>
        <begin position="1"/>
        <end position="21"/>
    </location>
</feature>
<dbReference type="STRING" id="1938817.SAMN06296008_1154"/>